<feature type="compositionally biased region" description="Pro residues" evidence="1">
    <location>
        <begin position="225"/>
        <end position="235"/>
    </location>
</feature>
<comment type="caution">
    <text evidence="3">The sequence shown here is derived from an EMBL/GenBank/DDBJ whole genome shotgun (WGS) entry which is preliminary data.</text>
</comment>
<dbReference type="AlphaFoldDB" id="A0A5J4K9D0"/>
<evidence type="ECO:0000256" key="2">
    <source>
        <dbReference type="SAM" id="Phobius"/>
    </source>
</evidence>
<evidence type="ECO:0000313" key="4">
    <source>
        <dbReference type="Proteomes" id="UP000334820"/>
    </source>
</evidence>
<dbReference type="Proteomes" id="UP000334820">
    <property type="component" value="Unassembled WGS sequence"/>
</dbReference>
<dbReference type="Gene3D" id="2.60.120.560">
    <property type="entry name" value="Exo-inulinase, domain 1"/>
    <property type="match status" value="1"/>
</dbReference>
<keyword evidence="2" id="KW-0472">Membrane</keyword>
<feature type="compositionally biased region" description="Pro residues" evidence="1">
    <location>
        <begin position="204"/>
        <end position="216"/>
    </location>
</feature>
<gene>
    <name evidence="3" type="ORF">KTAU_19760</name>
</gene>
<feature type="region of interest" description="Disordered" evidence="1">
    <location>
        <begin position="17"/>
        <end position="271"/>
    </location>
</feature>
<sequence length="572" mass="58667">MQCQICKAELPAGARICPSCGAPTPYNVLEPEKEQTPPPSTFGSPDDTLIQSRPESSKASGVEDSERTLRAPYSEPTLRAPSRWQQPQTPPASSEGGASAQPREAQTPGMESERPQADAEAGAPPAGGPSSGPAPAPTSSPAPSPSSLTPVQPPQEAATSYGWMPPAGAGASTPSYPGLSGAFPASPAPAQPPAQFQMSGTLPAQPPAAGSPPQPPSQISQSGPSTPPGYPPAVAPQPGSSRPVGPAQPGYPSAFFSPGLTPGAGTAREGGAVFPQQGQASWPLYPQPVAPGVPAPGQTRGGRSTLLLILAILLICVMILLGSVVYLGVIRPGQEHAAATATAQSATALAFNHQTATAVARANATATVTALQSNPSAFYSYITAQTPQVNDSLASQSASNWDDTRNNDGSGCQFSNGALHILTTSSTPAWACAANALTYHNLAFQVDMTMVKGDKSGLQTMGGLVFRLNEGTRSFYSFTISPSGAYLLSKVSNGNVSYLSEGVSTAINANLGESNTLTVIAQEDTLMLFVNQHYLSTVHDNTLTSGMVALIALNSGNISADAAFQNVRIWQL</sequence>
<keyword evidence="4" id="KW-1185">Reference proteome</keyword>
<reference evidence="3 4" key="1">
    <citation type="journal article" date="2019" name="Int. J. Syst. Evol. Microbiol.">
        <title>Thermogemmatispora aurantia sp. nov. and Thermogemmatispora argillosa sp. nov., within the class Ktedonobacteria, and emended description of the genus Thermogemmatispora.</title>
        <authorList>
            <person name="Zheng Y."/>
            <person name="Wang C.M."/>
            <person name="Sakai Y."/>
            <person name="Abe K."/>
            <person name="Yokota A."/>
            <person name="Yabe S."/>
        </authorList>
    </citation>
    <scope>NUCLEOTIDE SEQUENCE [LARGE SCALE GENOMIC DNA]</scope>
    <source>
        <strain evidence="3 4">A1-2</strain>
    </source>
</reference>
<protein>
    <recommendedName>
        <fullName evidence="5">Zinc-ribbon domain-containing protein</fullName>
    </recommendedName>
</protein>
<evidence type="ECO:0000313" key="3">
    <source>
        <dbReference type="EMBL" id="GER83339.1"/>
    </source>
</evidence>
<feature type="compositionally biased region" description="Polar residues" evidence="1">
    <location>
        <begin position="49"/>
        <end position="59"/>
    </location>
</feature>
<evidence type="ECO:0000256" key="1">
    <source>
        <dbReference type="SAM" id="MobiDB-lite"/>
    </source>
</evidence>
<keyword evidence="2" id="KW-0812">Transmembrane</keyword>
<proteinExistence type="predicted"/>
<feature type="compositionally biased region" description="Pro residues" evidence="1">
    <location>
        <begin position="132"/>
        <end position="144"/>
    </location>
</feature>
<organism evidence="3 4">
    <name type="scientific">Thermogemmatispora aurantia</name>
    <dbReference type="NCBI Taxonomy" id="2045279"/>
    <lineage>
        <taxon>Bacteria</taxon>
        <taxon>Bacillati</taxon>
        <taxon>Chloroflexota</taxon>
        <taxon>Ktedonobacteria</taxon>
        <taxon>Thermogemmatisporales</taxon>
        <taxon>Thermogemmatisporaceae</taxon>
        <taxon>Thermogemmatispora</taxon>
    </lineage>
</organism>
<keyword evidence="2" id="KW-1133">Transmembrane helix</keyword>
<evidence type="ECO:0008006" key="5">
    <source>
        <dbReference type="Google" id="ProtNLM"/>
    </source>
</evidence>
<accession>A0A5J4K9D0</accession>
<dbReference type="EMBL" id="BKZV01000002">
    <property type="protein sequence ID" value="GER83339.1"/>
    <property type="molecule type" value="Genomic_DNA"/>
</dbReference>
<feature type="transmembrane region" description="Helical" evidence="2">
    <location>
        <begin position="306"/>
        <end position="329"/>
    </location>
</feature>
<dbReference type="RefSeq" id="WP_151728120.1">
    <property type="nucleotide sequence ID" value="NZ_BKZV01000002.1"/>
</dbReference>
<name>A0A5J4K9D0_9CHLR</name>